<evidence type="ECO:0000259" key="2">
    <source>
        <dbReference type="PROSITE" id="PS51293"/>
    </source>
</evidence>
<dbReference type="CDD" id="cd00167">
    <property type="entry name" value="SANT"/>
    <property type="match status" value="1"/>
</dbReference>
<comment type="caution">
    <text evidence="3">The sequence shown here is derived from an EMBL/GenBank/DDBJ whole genome shotgun (WGS) entry which is preliminary data.</text>
</comment>
<dbReference type="InterPro" id="IPR017884">
    <property type="entry name" value="SANT_dom"/>
</dbReference>
<dbReference type="PROSITE" id="PS51293">
    <property type="entry name" value="SANT"/>
    <property type="match status" value="2"/>
</dbReference>
<protein>
    <recommendedName>
        <fullName evidence="2">SANT domain-containing protein</fullName>
    </recommendedName>
</protein>
<dbReference type="EMBL" id="LFYR01001213">
    <property type="protein sequence ID" value="KMZ63643.1"/>
    <property type="molecule type" value="Genomic_DNA"/>
</dbReference>
<dbReference type="InterPro" id="IPR001005">
    <property type="entry name" value="SANT/Myb"/>
</dbReference>
<dbReference type="STRING" id="29655.A0A0K9P3U1"/>
<gene>
    <name evidence="3" type="ORF">ZOSMA_3G01250</name>
</gene>
<dbReference type="SMART" id="SM00717">
    <property type="entry name" value="SANT"/>
    <property type="match status" value="2"/>
</dbReference>
<proteinExistence type="predicted"/>
<dbReference type="GO" id="GO:0006355">
    <property type="term" value="P:regulation of DNA-templated transcription"/>
    <property type="evidence" value="ECO:0000318"/>
    <property type="project" value="GO_Central"/>
</dbReference>
<feature type="compositionally biased region" description="Polar residues" evidence="1">
    <location>
        <begin position="225"/>
        <end position="238"/>
    </location>
</feature>
<feature type="region of interest" description="Disordered" evidence="1">
    <location>
        <begin position="1"/>
        <end position="59"/>
    </location>
</feature>
<feature type="region of interest" description="Disordered" evidence="1">
    <location>
        <begin position="101"/>
        <end position="165"/>
    </location>
</feature>
<reference evidence="4" key="1">
    <citation type="journal article" date="2016" name="Nature">
        <title>The genome of the seagrass Zostera marina reveals angiosperm adaptation to the sea.</title>
        <authorList>
            <person name="Olsen J.L."/>
            <person name="Rouze P."/>
            <person name="Verhelst B."/>
            <person name="Lin Y.-C."/>
            <person name="Bayer T."/>
            <person name="Collen J."/>
            <person name="Dattolo E."/>
            <person name="De Paoli E."/>
            <person name="Dittami S."/>
            <person name="Maumus F."/>
            <person name="Michel G."/>
            <person name="Kersting A."/>
            <person name="Lauritano C."/>
            <person name="Lohaus R."/>
            <person name="Toepel M."/>
            <person name="Tonon T."/>
            <person name="Vanneste K."/>
            <person name="Amirebrahimi M."/>
            <person name="Brakel J."/>
            <person name="Bostroem C."/>
            <person name="Chovatia M."/>
            <person name="Grimwood J."/>
            <person name="Jenkins J.W."/>
            <person name="Jueterbock A."/>
            <person name="Mraz A."/>
            <person name="Stam W.T."/>
            <person name="Tice H."/>
            <person name="Bornberg-Bauer E."/>
            <person name="Green P.J."/>
            <person name="Pearson G.A."/>
            <person name="Procaccini G."/>
            <person name="Duarte C.M."/>
            <person name="Schmutz J."/>
            <person name="Reusch T.B.H."/>
            <person name="Van de Peer Y."/>
        </authorList>
    </citation>
    <scope>NUCLEOTIDE SEQUENCE [LARGE SCALE GENOMIC DNA]</scope>
    <source>
        <strain evidence="4">cv. Finnish</strain>
    </source>
</reference>
<dbReference type="Proteomes" id="UP000036987">
    <property type="component" value="Unassembled WGS sequence"/>
</dbReference>
<name>A0A0K9P3U1_ZOSMR</name>
<evidence type="ECO:0000313" key="4">
    <source>
        <dbReference type="Proteomes" id="UP000036987"/>
    </source>
</evidence>
<accession>A0A0K9P3U1</accession>
<organism evidence="3 4">
    <name type="scientific">Zostera marina</name>
    <name type="common">Eelgrass</name>
    <dbReference type="NCBI Taxonomy" id="29655"/>
    <lineage>
        <taxon>Eukaryota</taxon>
        <taxon>Viridiplantae</taxon>
        <taxon>Streptophyta</taxon>
        <taxon>Embryophyta</taxon>
        <taxon>Tracheophyta</taxon>
        <taxon>Spermatophyta</taxon>
        <taxon>Magnoliopsida</taxon>
        <taxon>Liliopsida</taxon>
        <taxon>Zosteraceae</taxon>
        <taxon>Zostera</taxon>
    </lineage>
</organism>
<keyword evidence="4" id="KW-1185">Reference proteome</keyword>
<dbReference type="AlphaFoldDB" id="A0A0K9P3U1"/>
<dbReference type="PANTHER" id="PTHR47340:SF1">
    <property type="entry name" value="DUPLICATED HOMEODOMAIN-LIKE SUPERFAMILY PROTEIN"/>
    <property type="match status" value="1"/>
</dbReference>
<evidence type="ECO:0000256" key="1">
    <source>
        <dbReference type="SAM" id="MobiDB-lite"/>
    </source>
</evidence>
<feature type="compositionally biased region" description="Polar residues" evidence="1">
    <location>
        <begin position="635"/>
        <end position="649"/>
    </location>
</feature>
<feature type="compositionally biased region" description="Low complexity" evidence="1">
    <location>
        <begin position="299"/>
        <end position="313"/>
    </location>
</feature>
<feature type="domain" description="SANT" evidence="2">
    <location>
        <begin position="923"/>
        <end position="974"/>
    </location>
</feature>
<dbReference type="Gene3D" id="1.20.58.1880">
    <property type="match status" value="1"/>
</dbReference>
<dbReference type="PANTHER" id="PTHR47340">
    <property type="entry name" value="DUPLICATED HOMEODOMAIN-LIKE SUPERFAMILY PROTEIN"/>
    <property type="match status" value="1"/>
</dbReference>
<dbReference type="GO" id="GO:0005634">
    <property type="term" value="C:nucleus"/>
    <property type="evidence" value="ECO:0000318"/>
    <property type="project" value="GO_Central"/>
</dbReference>
<dbReference type="OrthoDB" id="10258692at2759"/>
<feature type="domain" description="SANT" evidence="2">
    <location>
        <begin position="718"/>
        <end position="769"/>
    </location>
</feature>
<feature type="region of interest" description="Disordered" evidence="1">
    <location>
        <begin position="202"/>
        <end position="314"/>
    </location>
</feature>
<feature type="compositionally biased region" description="Basic and acidic residues" evidence="1">
    <location>
        <begin position="9"/>
        <end position="27"/>
    </location>
</feature>
<sequence length="1232" mass="137335">MPAEPNPFNRRDFVYRGERRPHERDLTDGFVGVGGGSLSSSPTPWQLDPNHSPSPRRHFSGYYKQVFADEPGINGHNINRSKVEGCRNSYGRYSRPANLRETHDYSRRSSWNYDDLPRRQHDPVTTNAQRQVVIPYASPTSPSSSSSYQPQVQLSSLKHQRQKNDQIVLGDSFNNRSTGEDMNHNHTLGSIGWKKWSRSGSFSSSKHVRSESDGTLLDGSALPGNETTIQSMVSSPSLPNEVKPMKKPRLGWGQGLAKYEKQKVGGSDDSCGRDDIVNGGSGATATHSDSSPKAGPVGSSSPATPTSTTCNSSQRGLEEKLEFCVAKVDDALIHEPQASPVVFSTKLENLNIDSITSLNSLLTELLQPEEACSGDTNNTRHTMSNKLQMLKSDLLKELLKTDAEIDSSESELKKISCNIFSRPTQGDSISPTTLEALDLQQDVSPSTFKYTIKEFHSDNAVSVMLKSYNSDMPKQISTNCGVVSVDENLVDVDCNGSEKLENHSNLPIESCEIDQNSESLSCADLEKRLPVEVDCSHVVDKIMDSNRISSGKAAEILSNHLPFRLPLHESKSTVKNVDSKIRGNLAIRKSYLKFKERALTLKYRAFHLLWKEDLPSLSLMKRRSKSQKRCELRCRSSQNGSESLRTSPRLQIPMPGKTSLVPTKEIVGFTSSDLNIKIHRSFLKMPALILDETDKRHSQFTTVNGLIDDPFLIEKEKALINPWTDEEKMVFLEMLGTYGKDFRKVSSFLHHKTTADCVGFYYKNHKSESFEHVRKILKFKKKGQSLPSNNYMVAPGKPWKEDDVASLDILGIASEIVSNSNDDKIRQKITSRSVSGGVRDMSISRRPYSRSSSAEFHAEAAADVLTGIGNSISSEGMSSCITTSVDIGEKKDFLQLDHPFSSEVISHTIDEEDSSSDEDFRELASVDWTDTEKSMFVDAFRLFGMDFIQISHYLETRSKEQCKIFFSKTRKSLGLDTPMPLIDTAIPSNDVNDGRSDTDDFCFAEMDSAICSNNSSSKVDDFTQSVLKKSNQEFCRMANSCDQIDRNEWFKVRQSNNEEADTKISCLTSRSINHNDKMVVADQFNKLEKSENIDGLIDVEIQKHNDVLTSQPLSATAEVIVKVKQNLGREPQLASSQNSDISLSCKSKPLGFLDSVLPYNEGRNGMSCTARKNMPPIQPVSDAIKTTSKKESSEQLQTKLMVFGMGKEYRLGLLLCQILLFFSLNILEDLKG</sequence>
<dbReference type="SUPFAM" id="SSF46689">
    <property type="entry name" value="Homeodomain-like"/>
    <property type="match status" value="2"/>
</dbReference>
<evidence type="ECO:0000313" key="3">
    <source>
        <dbReference type="EMBL" id="KMZ63643.1"/>
    </source>
</evidence>
<dbReference type="OMA" id="CAVETIC"/>
<dbReference type="Pfam" id="PF00249">
    <property type="entry name" value="Myb_DNA-binding"/>
    <property type="match status" value="2"/>
</dbReference>
<feature type="compositionally biased region" description="Low complexity" evidence="1">
    <location>
        <begin position="138"/>
        <end position="156"/>
    </location>
</feature>
<dbReference type="Gene3D" id="1.10.10.60">
    <property type="entry name" value="Homeodomain-like"/>
    <property type="match status" value="1"/>
</dbReference>
<feature type="region of interest" description="Disordered" evidence="1">
    <location>
        <begin position="635"/>
        <end position="655"/>
    </location>
</feature>
<dbReference type="InterPro" id="IPR009057">
    <property type="entry name" value="Homeodomain-like_sf"/>
</dbReference>